<gene>
    <name evidence="2" type="ORF">POM88_044979</name>
</gene>
<accession>A0AAD8H6H9</accession>
<reference evidence="2" key="2">
    <citation type="submission" date="2023-05" db="EMBL/GenBank/DDBJ databases">
        <authorList>
            <person name="Schelkunov M.I."/>
        </authorList>
    </citation>
    <scope>NUCLEOTIDE SEQUENCE</scope>
    <source>
        <strain evidence="2">Hsosn_3</strain>
        <tissue evidence="2">Leaf</tissue>
    </source>
</reference>
<dbReference type="InterPro" id="IPR012337">
    <property type="entry name" value="RNaseH-like_sf"/>
</dbReference>
<dbReference type="Pfam" id="PF13966">
    <property type="entry name" value="zf-RVT"/>
    <property type="match status" value="1"/>
</dbReference>
<dbReference type="EMBL" id="JAUIZM010000010">
    <property type="protein sequence ID" value="KAK1360505.1"/>
    <property type="molecule type" value="Genomic_DNA"/>
</dbReference>
<sequence>MKGKKELLKDLKNIKKAALGEPICFVGDFNCVREARERMNCEYRSADSVHFNDFIQGCNLMDLEPHNSTFTWFGRDGKWSKLDRFLLDSGWFSKCQWMVQALGIKHSDHKALLLSVEEKNWGGKPFKFFNWWLQDAECIKVIQNFLQDRKITEDSLDEQNVWSHDSVLYRNELLKCYANKDSMLRQKARINWTIQGDRNTKFFNQKIQRRAYGNVIRKIFWKDKCFTHPVSIKSIFFNYFRDFFTKDSGPRVFSIGRLISKLLGDQDRLALEAPFCLQEIEVALKQSTNDKSPGPDGINFGCLKFLWPSIKGKILECFKDFEEKDCIPPGKWVFNWYKDRDKDWNKWLRAKYSSNPSEGLEDLSLSNKSSELVKSLVLLLQSSRLGEYLKIDKFKWKVNNGRSLFFWEDSWFEGEPLKVKFKRLYLLSKLKHVEVGVFIDLWDCYNKEGSVFWSRSLRNWEKSLMEQLNDVILQTPLNNKSDVVIWKGNSNTYKPKEGVELLTASIRQDCSFNRIWMQKVPPKVQLFMWKVLNGIVPSKALLFHRLGNFIENRNCDLCMVQLEDLNHILWECTTAIQTWRKVLDWWGFHLRPIFKCLNETWVAASWYKELELKQVWEIVLVATLWTLWLNRNQRLFNSSRVSLEGIVKLIKVRSQEWALERNIILEDALIWWESNPIGVVTKSQVIKVEKLFKCDCELVCFSDGAWKINDKGVMKSGIGGVIKSSEGLTKLIFSGPSSAVNAFDSELKSFEELIALLRTDFRKDLRIMCYTDCSELVSTLEKLKDFRETNVFSDSKVLDFFLEANISVTKIDRIYLQEADYWAKQGRFRASLLVNRFKVGPNLVGNCSVSEKSYFVV</sequence>
<proteinExistence type="predicted"/>
<protein>
    <recommendedName>
        <fullName evidence="1">Reverse transcriptase zinc-binding domain-containing protein</fullName>
    </recommendedName>
</protein>
<dbReference type="PANTHER" id="PTHR33710:SF64">
    <property type="entry name" value="ENDONUCLEASE_EXONUCLEASE_PHOSPHATASE DOMAIN-CONTAINING PROTEIN"/>
    <property type="match status" value="1"/>
</dbReference>
<dbReference type="PANTHER" id="PTHR33710">
    <property type="entry name" value="BNAC02G09200D PROTEIN"/>
    <property type="match status" value="1"/>
</dbReference>
<dbReference type="InterPro" id="IPR026960">
    <property type="entry name" value="RVT-Znf"/>
</dbReference>
<name>A0AAD8H6H9_9APIA</name>
<dbReference type="Proteomes" id="UP001237642">
    <property type="component" value="Unassembled WGS sequence"/>
</dbReference>
<dbReference type="Gene3D" id="3.60.10.10">
    <property type="entry name" value="Endonuclease/exonuclease/phosphatase"/>
    <property type="match status" value="1"/>
</dbReference>
<dbReference type="SUPFAM" id="SSF56219">
    <property type="entry name" value="DNase I-like"/>
    <property type="match status" value="1"/>
</dbReference>
<feature type="domain" description="Reverse transcriptase zinc-binding" evidence="1">
    <location>
        <begin position="501"/>
        <end position="579"/>
    </location>
</feature>
<keyword evidence="3" id="KW-1185">Reference proteome</keyword>
<evidence type="ECO:0000259" key="1">
    <source>
        <dbReference type="Pfam" id="PF13966"/>
    </source>
</evidence>
<dbReference type="SUPFAM" id="SSF53098">
    <property type="entry name" value="Ribonuclease H-like"/>
    <property type="match status" value="1"/>
</dbReference>
<reference evidence="2" key="1">
    <citation type="submission" date="2023-02" db="EMBL/GenBank/DDBJ databases">
        <title>Genome of toxic invasive species Heracleum sosnowskyi carries increased number of genes despite the absence of recent whole-genome duplications.</title>
        <authorList>
            <person name="Schelkunov M."/>
            <person name="Shtratnikova V."/>
            <person name="Makarenko M."/>
            <person name="Klepikova A."/>
            <person name="Omelchenko D."/>
            <person name="Novikova G."/>
            <person name="Obukhova E."/>
            <person name="Bogdanov V."/>
            <person name="Penin A."/>
            <person name="Logacheva M."/>
        </authorList>
    </citation>
    <scope>NUCLEOTIDE SEQUENCE</scope>
    <source>
        <strain evidence="2">Hsosn_3</strain>
        <tissue evidence="2">Leaf</tissue>
    </source>
</reference>
<organism evidence="2 3">
    <name type="scientific">Heracleum sosnowskyi</name>
    <dbReference type="NCBI Taxonomy" id="360622"/>
    <lineage>
        <taxon>Eukaryota</taxon>
        <taxon>Viridiplantae</taxon>
        <taxon>Streptophyta</taxon>
        <taxon>Embryophyta</taxon>
        <taxon>Tracheophyta</taxon>
        <taxon>Spermatophyta</taxon>
        <taxon>Magnoliopsida</taxon>
        <taxon>eudicotyledons</taxon>
        <taxon>Gunneridae</taxon>
        <taxon>Pentapetalae</taxon>
        <taxon>asterids</taxon>
        <taxon>campanulids</taxon>
        <taxon>Apiales</taxon>
        <taxon>Apiaceae</taxon>
        <taxon>Apioideae</taxon>
        <taxon>apioid superclade</taxon>
        <taxon>Tordylieae</taxon>
        <taxon>Tordyliinae</taxon>
        <taxon>Heracleum</taxon>
    </lineage>
</organism>
<dbReference type="InterPro" id="IPR036691">
    <property type="entry name" value="Endo/exonu/phosph_ase_sf"/>
</dbReference>
<comment type="caution">
    <text evidence="2">The sequence shown here is derived from an EMBL/GenBank/DDBJ whole genome shotgun (WGS) entry which is preliminary data.</text>
</comment>
<evidence type="ECO:0000313" key="2">
    <source>
        <dbReference type="EMBL" id="KAK1360505.1"/>
    </source>
</evidence>
<dbReference type="AlphaFoldDB" id="A0AAD8H6H9"/>
<evidence type="ECO:0000313" key="3">
    <source>
        <dbReference type="Proteomes" id="UP001237642"/>
    </source>
</evidence>